<dbReference type="RefSeq" id="WP_278316390.1">
    <property type="nucleotide sequence ID" value="NZ_CP121464.1"/>
</dbReference>
<keyword evidence="3" id="KW-1185">Reference proteome</keyword>
<dbReference type="Proteomes" id="UP001219584">
    <property type="component" value="Chromosome"/>
</dbReference>
<evidence type="ECO:0000256" key="1">
    <source>
        <dbReference type="SAM" id="SignalP"/>
    </source>
</evidence>
<keyword evidence="1" id="KW-0732">Signal</keyword>
<evidence type="ECO:0000313" key="2">
    <source>
        <dbReference type="EMBL" id="WFR77968.1"/>
    </source>
</evidence>
<accession>A0ABY8I171</accession>
<name>A0ABY8I171_9BURK</name>
<reference evidence="2 3" key="1">
    <citation type="submission" date="2023-04" db="EMBL/GenBank/DDBJ databases">
        <title>Nanopore sequencing of Janthinobacterium from water.</title>
        <authorList>
            <person name="Ciuchcinski K."/>
            <person name="Rokowska A."/>
            <person name="Dziewit L."/>
        </authorList>
    </citation>
    <scope>NUCLEOTIDE SEQUENCE [LARGE SCALE GENOMIC DNA]</scope>
    <source>
        <strain evidence="2 3">DEMB2</strain>
    </source>
</reference>
<protein>
    <submittedName>
        <fullName evidence="2">Uncharacterized protein</fullName>
    </submittedName>
</protein>
<proteinExistence type="predicted"/>
<gene>
    <name evidence="2" type="ORF">P9875_19905</name>
</gene>
<dbReference type="EMBL" id="CP121464">
    <property type="protein sequence ID" value="WFR77968.1"/>
    <property type="molecule type" value="Genomic_DNA"/>
</dbReference>
<feature type="chain" id="PRO_5045229763" evidence="1">
    <location>
        <begin position="22"/>
        <end position="103"/>
    </location>
</feature>
<organism evidence="2 3">
    <name type="scientific">Janthinobacterium rivuli</name>
    <dbReference type="NCBI Taxonomy" id="2751478"/>
    <lineage>
        <taxon>Bacteria</taxon>
        <taxon>Pseudomonadati</taxon>
        <taxon>Pseudomonadota</taxon>
        <taxon>Betaproteobacteria</taxon>
        <taxon>Burkholderiales</taxon>
        <taxon>Oxalobacteraceae</taxon>
        <taxon>Janthinobacterium</taxon>
    </lineage>
</organism>
<evidence type="ECO:0000313" key="3">
    <source>
        <dbReference type="Proteomes" id="UP001219584"/>
    </source>
</evidence>
<feature type="signal peptide" evidence="1">
    <location>
        <begin position="1"/>
        <end position="21"/>
    </location>
</feature>
<sequence>MKNLFLVTALSFFLFSNAALAQTGKDCTAIVKSAQDAADRADWVIDGDVVDVVHMHSDPERLHVSIDNAKVEYELERSPRFFSAMLIADACVSEGAIPMRGIC</sequence>